<accession>A0A495JRW0</accession>
<gene>
    <name evidence="1" type="ORF">BDK92_5641</name>
</gene>
<dbReference type="OrthoDB" id="3382315at2"/>
<organism evidence="1 2">
    <name type="scientific">Micromonospora pisi</name>
    <dbReference type="NCBI Taxonomy" id="589240"/>
    <lineage>
        <taxon>Bacteria</taxon>
        <taxon>Bacillati</taxon>
        <taxon>Actinomycetota</taxon>
        <taxon>Actinomycetes</taxon>
        <taxon>Micromonosporales</taxon>
        <taxon>Micromonosporaceae</taxon>
        <taxon>Micromonospora</taxon>
    </lineage>
</organism>
<dbReference type="AlphaFoldDB" id="A0A495JRW0"/>
<dbReference type="Proteomes" id="UP000277671">
    <property type="component" value="Unassembled WGS sequence"/>
</dbReference>
<evidence type="ECO:0000313" key="1">
    <source>
        <dbReference type="EMBL" id="RKR91248.1"/>
    </source>
</evidence>
<proteinExistence type="predicted"/>
<sequence>MDRFEASGWLDWWANPSTRLGSIEVSVMVGSDDTDWDAVARVREQDVEEIAFLCDLDPVFVLRFADDSTIAVNVHTTDDRRQFRLTEYVQPTTRAVVSRLDL</sequence>
<dbReference type="EMBL" id="RBKT01000001">
    <property type="protein sequence ID" value="RKR91248.1"/>
    <property type="molecule type" value="Genomic_DNA"/>
</dbReference>
<comment type="caution">
    <text evidence="1">The sequence shown here is derived from an EMBL/GenBank/DDBJ whole genome shotgun (WGS) entry which is preliminary data.</text>
</comment>
<reference evidence="1 2" key="1">
    <citation type="submission" date="2018-10" db="EMBL/GenBank/DDBJ databases">
        <title>Sequencing the genomes of 1000 actinobacteria strains.</title>
        <authorList>
            <person name="Klenk H.-P."/>
        </authorList>
    </citation>
    <scope>NUCLEOTIDE SEQUENCE [LARGE SCALE GENOMIC DNA]</scope>
    <source>
        <strain evidence="1 2">DSM 45175</strain>
    </source>
</reference>
<evidence type="ECO:0000313" key="2">
    <source>
        <dbReference type="Proteomes" id="UP000277671"/>
    </source>
</evidence>
<protein>
    <submittedName>
        <fullName evidence="1">Uncharacterized protein</fullName>
    </submittedName>
</protein>
<dbReference type="RefSeq" id="WP_121162648.1">
    <property type="nucleotide sequence ID" value="NZ_RBKT01000001.1"/>
</dbReference>
<name>A0A495JRW0_9ACTN</name>
<keyword evidence="2" id="KW-1185">Reference proteome</keyword>